<organism evidence="4 5">
    <name type="scientific">Shewanella algicola</name>
    <dbReference type="NCBI Taxonomy" id="640633"/>
    <lineage>
        <taxon>Bacteria</taxon>
        <taxon>Pseudomonadati</taxon>
        <taxon>Pseudomonadota</taxon>
        <taxon>Gammaproteobacteria</taxon>
        <taxon>Alteromonadales</taxon>
        <taxon>Shewanellaceae</taxon>
        <taxon>Shewanella</taxon>
    </lineage>
</organism>
<dbReference type="Pfam" id="PF26109">
    <property type="entry name" value="WHD_BrxR"/>
    <property type="match status" value="1"/>
</dbReference>
<sequence>MQLLPVNRQERLAFIELNLLFVGTITRKTLKERFQISDAAATRDLIDYQKYCPDNCTYDNKLKAYLYNQSSFTQQFEIDVNVALLELTGQRQSLTQKTHERFLSSETLEMITKPKVEIVSAITRSMASAIPIEIEYYSVRSGKRRAVIIPHSVVNNGERWHFRAYDREKDLFSDFVITRIEKVKGIKSKVNSYENKTNDTEWNSEVRLVLVPHPLLQNPRSIELDYAMQNGEHRVTVKAALMGYFLRHWNVDCSPADNLLVGKQYHLWLKNNEVILHNQQRFFVPGFENHKIN</sequence>
<evidence type="ECO:0000259" key="2">
    <source>
        <dbReference type="Pfam" id="PF26107"/>
    </source>
</evidence>
<evidence type="ECO:0000259" key="1">
    <source>
        <dbReference type="Pfam" id="PF13280"/>
    </source>
</evidence>
<evidence type="ECO:0000313" key="4">
    <source>
        <dbReference type="EMBL" id="MCL1107343.1"/>
    </source>
</evidence>
<evidence type="ECO:0000259" key="3">
    <source>
        <dbReference type="Pfam" id="PF26109"/>
    </source>
</evidence>
<reference evidence="4" key="1">
    <citation type="submission" date="2022-01" db="EMBL/GenBank/DDBJ databases">
        <title>Whole genome-based taxonomy of the Shewanellaceae.</title>
        <authorList>
            <person name="Martin-Rodriguez A.J."/>
        </authorList>
    </citation>
    <scope>NUCLEOTIDE SEQUENCE</scope>
    <source>
        <strain evidence="4">DSM 23803</strain>
    </source>
</reference>
<comment type="caution">
    <text evidence="4">The sequence shown here is derived from an EMBL/GenBank/DDBJ whole genome shotgun (WGS) entry which is preliminary data.</text>
</comment>
<dbReference type="PROSITE" id="PS52050">
    <property type="entry name" value="WYL"/>
    <property type="match status" value="1"/>
</dbReference>
<dbReference type="InterPro" id="IPR026881">
    <property type="entry name" value="WYL_dom"/>
</dbReference>
<keyword evidence="5" id="KW-1185">Reference proteome</keyword>
<dbReference type="RefSeq" id="WP_188923199.1">
    <property type="nucleotide sequence ID" value="NZ_BMQI01000066.1"/>
</dbReference>
<evidence type="ECO:0000313" key="5">
    <source>
        <dbReference type="Proteomes" id="UP001139408"/>
    </source>
</evidence>
<dbReference type="PIRSF" id="PIRSF015558">
    <property type="entry name" value="Txn_reg_DeoR_prd"/>
    <property type="match status" value="1"/>
</dbReference>
<protein>
    <submittedName>
        <fullName evidence="4">WYL domain-containing protein</fullName>
    </submittedName>
</protein>
<dbReference type="Pfam" id="PF26107">
    <property type="entry name" value="BrxR_CTD"/>
    <property type="match status" value="1"/>
</dbReference>
<feature type="domain" description="WYL" evidence="1">
    <location>
        <begin position="118"/>
        <end position="184"/>
    </location>
</feature>
<dbReference type="InterPro" id="IPR059019">
    <property type="entry name" value="WHD_CapW"/>
</dbReference>
<dbReference type="AlphaFoldDB" id="A0A9X1Z7W0"/>
<dbReference type="EMBL" id="JAKILJ010000057">
    <property type="protein sequence ID" value="MCL1107343.1"/>
    <property type="molecule type" value="Genomic_DNA"/>
</dbReference>
<feature type="domain" description="DNA-binding transcriptional repressor CapW C-terminal dimerisation" evidence="2">
    <location>
        <begin position="206"/>
        <end position="274"/>
    </location>
</feature>
<gene>
    <name evidence="4" type="ORF">L2749_19180</name>
</gene>
<accession>A0A9X1Z7W0</accession>
<dbReference type="InterPro" id="IPR059020">
    <property type="entry name" value="CapW_CTD"/>
</dbReference>
<dbReference type="Pfam" id="PF13280">
    <property type="entry name" value="WYL"/>
    <property type="match status" value="1"/>
</dbReference>
<dbReference type="Proteomes" id="UP001139408">
    <property type="component" value="Unassembled WGS sequence"/>
</dbReference>
<dbReference type="InterPro" id="IPR016634">
    <property type="entry name" value="CapW-like"/>
</dbReference>
<name>A0A9X1Z7W0_9GAMM</name>
<feature type="domain" description="DNA-binding transcriptional repressor CapW winged helix-turn-helix" evidence="3">
    <location>
        <begin position="8"/>
        <end position="74"/>
    </location>
</feature>
<proteinExistence type="predicted"/>